<dbReference type="EMBL" id="JBHTMU010000014">
    <property type="protein sequence ID" value="MFD1342694.1"/>
    <property type="molecule type" value="Genomic_DNA"/>
</dbReference>
<name>A0ABW3ZHV0_9RHOB</name>
<organism evidence="3 4">
    <name type="scientific">Litorisediminicola beolgyonensis</name>
    <dbReference type="NCBI Taxonomy" id="1173614"/>
    <lineage>
        <taxon>Bacteria</taxon>
        <taxon>Pseudomonadati</taxon>
        <taxon>Pseudomonadota</taxon>
        <taxon>Alphaproteobacteria</taxon>
        <taxon>Rhodobacterales</taxon>
        <taxon>Paracoccaceae</taxon>
        <taxon>Litorisediminicola</taxon>
    </lineage>
</organism>
<feature type="region of interest" description="Disordered" evidence="1">
    <location>
        <begin position="18"/>
        <end position="72"/>
    </location>
</feature>
<gene>
    <name evidence="3" type="ORF">ACFQ4E_09715</name>
</gene>
<proteinExistence type="predicted"/>
<feature type="signal peptide" evidence="2">
    <location>
        <begin position="1"/>
        <end position="19"/>
    </location>
</feature>
<reference evidence="4" key="1">
    <citation type="journal article" date="2019" name="Int. J. Syst. Evol. Microbiol.">
        <title>The Global Catalogue of Microorganisms (GCM) 10K type strain sequencing project: providing services to taxonomists for standard genome sequencing and annotation.</title>
        <authorList>
            <consortium name="The Broad Institute Genomics Platform"/>
            <consortium name="The Broad Institute Genome Sequencing Center for Infectious Disease"/>
            <person name="Wu L."/>
            <person name="Ma J."/>
        </authorList>
    </citation>
    <scope>NUCLEOTIDE SEQUENCE [LARGE SCALE GENOMIC DNA]</scope>
    <source>
        <strain evidence="4">CCUG 62953</strain>
    </source>
</reference>
<evidence type="ECO:0000256" key="2">
    <source>
        <dbReference type="SAM" id="SignalP"/>
    </source>
</evidence>
<comment type="caution">
    <text evidence="3">The sequence shown here is derived from an EMBL/GenBank/DDBJ whole genome shotgun (WGS) entry which is preliminary data.</text>
</comment>
<feature type="chain" id="PRO_5046912226" evidence="2">
    <location>
        <begin position="20"/>
        <end position="89"/>
    </location>
</feature>
<dbReference type="RefSeq" id="WP_386802996.1">
    <property type="nucleotide sequence ID" value="NZ_JBHTMU010000014.1"/>
</dbReference>
<evidence type="ECO:0000256" key="1">
    <source>
        <dbReference type="SAM" id="MobiDB-lite"/>
    </source>
</evidence>
<sequence>MRVLTITATALLLATAATAQDTPGIDDGTSLGELTKSSIANGFDQGAHASDPSGDGRGKGDGDNPRSGLANVVERGTLAATIDLIDGDD</sequence>
<evidence type="ECO:0000313" key="3">
    <source>
        <dbReference type="EMBL" id="MFD1342694.1"/>
    </source>
</evidence>
<accession>A0ABW3ZHV0</accession>
<keyword evidence="2" id="KW-0732">Signal</keyword>
<dbReference type="Proteomes" id="UP001597135">
    <property type="component" value="Unassembled WGS sequence"/>
</dbReference>
<keyword evidence="4" id="KW-1185">Reference proteome</keyword>
<feature type="compositionally biased region" description="Basic and acidic residues" evidence="1">
    <location>
        <begin position="54"/>
        <end position="64"/>
    </location>
</feature>
<evidence type="ECO:0000313" key="4">
    <source>
        <dbReference type="Proteomes" id="UP001597135"/>
    </source>
</evidence>
<protein>
    <submittedName>
        <fullName evidence="3">Uncharacterized protein</fullName>
    </submittedName>
</protein>